<comment type="similarity">
    <text evidence="2">Belongs to the OS-9 family.</text>
</comment>
<dbReference type="GO" id="GO:0030246">
    <property type="term" value="F:carbohydrate binding"/>
    <property type="evidence" value="ECO:0007669"/>
    <property type="project" value="UniProtKB-KW"/>
</dbReference>
<dbReference type="GO" id="GO:0005788">
    <property type="term" value="C:endoplasmic reticulum lumen"/>
    <property type="evidence" value="ECO:0007669"/>
    <property type="project" value="TreeGrafter"/>
</dbReference>
<dbReference type="EMBL" id="JARIHO010000023">
    <property type="protein sequence ID" value="KAJ7343572.1"/>
    <property type="molecule type" value="Genomic_DNA"/>
</dbReference>
<evidence type="ECO:0000256" key="3">
    <source>
        <dbReference type="ARBA" id="ARBA00018727"/>
    </source>
</evidence>
<feature type="domain" description="MRH" evidence="10">
    <location>
        <begin position="149"/>
        <end position="295"/>
    </location>
</feature>
<feature type="chain" id="PRO_5041903271" description="Protein OS-9 homolog" evidence="9">
    <location>
        <begin position="19"/>
        <end position="469"/>
    </location>
</feature>
<feature type="compositionally biased region" description="Basic and acidic residues" evidence="8">
    <location>
        <begin position="447"/>
        <end position="469"/>
    </location>
</feature>
<keyword evidence="6" id="KW-0256">Endoplasmic reticulum</keyword>
<dbReference type="InterPro" id="IPR045149">
    <property type="entry name" value="OS-9-like"/>
</dbReference>
<keyword evidence="4 9" id="KW-0732">Signal</keyword>
<reference evidence="11" key="1">
    <citation type="submission" date="2023-03" db="EMBL/GenBank/DDBJ databases">
        <title>Massive genome expansion in bonnet fungi (Mycena s.s.) driven by repeated elements and novel gene families across ecological guilds.</title>
        <authorList>
            <consortium name="Lawrence Berkeley National Laboratory"/>
            <person name="Harder C.B."/>
            <person name="Miyauchi S."/>
            <person name="Viragh M."/>
            <person name="Kuo A."/>
            <person name="Thoen E."/>
            <person name="Andreopoulos B."/>
            <person name="Lu D."/>
            <person name="Skrede I."/>
            <person name="Drula E."/>
            <person name="Henrissat B."/>
            <person name="Morin E."/>
            <person name="Kohler A."/>
            <person name="Barry K."/>
            <person name="LaButti K."/>
            <person name="Morin E."/>
            <person name="Salamov A."/>
            <person name="Lipzen A."/>
            <person name="Mereny Z."/>
            <person name="Hegedus B."/>
            <person name="Baldrian P."/>
            <person name="Stursova M."/>
            <person name="Weitz H."/>
            <person name="Taylor A."/>
            <person name="Grigoriev I.V."/>
            <person name="Nagy L.G."/>
            <person name="Martin F."/>
            <person name="Kauserud H."/>
        </authorList>
    </citation>
    <scope>NUCLEOTIDE SEQUENCE</scope>
    <source>
        <strain evidence="11">CBHHK002</strain>
    </source>
</reference>
<evidence type="ECO:0000256" key="7">
    <source>
        <dbReference type="ARBA" id="ARBA00023157"/>
    </source>
</evidence>
<sequence length="469" mass="51630">MRSLLVLLPVAAARILNALPDDPDAFPKYKVDFLNHLPLPDEVAQRWLTHGLRGGVREFLNQPWDDSWHPPALGNGDEQVTFGVADEDLSLASQTPDAPNDYALEHLKMGPNQYLCLIPKPLDQPPPDDELDDEPTPAHSWSLLLPLEGICLYHRQSWFTYSYCHGRDGEIRQFRELIQARPLSTQTGAHRPEEDPDWEAYTLGRAPQTHEPGADLTVAQQDALAANLELARTAGSRYLVQRWGDGTLCDKTGKPREVEVQFHCSMATTDTIAFVKESKTCAYILVVHTPRLCGEPGFMAKDAGEQASISCREIVSGALPDRSEAAFLSAADHPLQKPRRKPVLPLPPPAAPGTIPKDTSDPKYGVLRKALDALWGKDNGDLEMIEDDNGNIMISLDVPFDDEGDHEAAEAAARNRIEAIMANLNIKGSGSAAPAEGKSSKNKKNKNNGDEKQDANDAADRRREVDELL</sequence>
<evidence type="ECO:0000313" key="12">
    <source>
        <dbReference type="Proteomes" id="UP001218218"/>
    </source>
</evidence>
<organism evidence="11 12">
    <name type="scientific">Mycena albidolilacea</name>
    <dbReference type="NCBI Taxonomy" id="1033008"/>
    <lineage>
        <taxon>Eukaryota</taxon>
        <taxon>Fungi</taxon>
        <taxon>Dikarya</taxon>
        <taxon>Basidiomycota</taxon>
        <taxon>Agaricomycotina</taxon>
        <taxon>Agaricomycetes</taxon>
        <taxon>Agaricomycetidae</taxon>
        <taxon>Agaricales</taxon>
        <taxon>Marasmiineae</taxon>
        <taxon>Mycenaceae</taxon>
        <taxon>Mycena</taxon>
    </lineage>
</organism>
<comment type="subcellular location">
    <subcellularLocation>
        <location evidence="1">Endoplasmic reticulum membrane</location>
        <topology evidence="1">Peripheral membrane protein</topology>
        <orientation evidence="1">Lumenal side</orientation>
    </subcellularLocation>
</comment>
<evidence type="ECO:0000259" key="10">
    <source>
        <dbReference type="PROSITE" id="PS51914"/>
    </source>
</evidence>
<name>A0AAD6ZYJ0_9AGAR</name>
<evidence type="ECO:0000256" key="2">
    <source>
        <dbReference type="ARBA" id="ARBA00009918"/>
    </source>
</evidence>
<dbReference type="GO" id="GO:0030968">
    <property type="term" value="P:endoplasmic reticulum unfolded protein response"/>
    <property type="evidence" value="ECO:0007669"/>
    <property type="project" value="InterPro"/>
</dbReference>
<proteinExistence type="inferred from homology"/>
<evidence type="ECO:0000256" key="6">
    <source>
        <dbReference type="ARBA" id="ARBA00022824"/>
    </source>
</evidence>
<evidence type="ECO:0000313" key="11">
    <source>
        <dbReference type="EMBL" id="KAJ7343572.1"/>
    </source>
</evidence>
<dbReference type="PANTHER" id="PTHR15414">
    <property type="entry name" value="OS-9-RELATED"/>
    <property type="match status" value="1"/>
</dbReference>
<protein>
    <recommendedName>
        <fullName evidence="3">Protein OS-9 homolog</fullName>
    </recommendedName>
</protein>
<feature type="region of interest" description="Disordered" evidence="8">
    <location>
        <begin position="425"/>
        <end position="469"/>
    </location>
</feature>
<keyword evidence="5" id="KW-0430">Lectin</keyword>
<dbReference type="AlphaFoldDB" id="A0AAD6ZYJ0"/>
<feature type="region of interest" description="Disordered" evidence="8">
    <location>
        <begin position="331"/>
        <end position="362"/>
    </location>
</feature>
<keyword evidence="12" id="KW-1185">Reference proteome</keyword>
<dbReference type="GO" id="GO:0030970">
    <property type="term" value="P:retrograde protein transport, ER to cytosol"/>
    <property type="evidence" value="ECO:0007669"/>
    <property type="project" value="TreeGrafter"/>
</dbReference>
<dbReference type="GO" id="GO:0005789">
    <property type="term" value="C:endoplasmic reticulum membrane"/>
    <property type="evidence" value="ECO:0007669"/>
    <property type="project" value="UniProtKB-SubCell"/>
</dbReference>
<feature type="signal peptide" evidence="9">
    <location>
        <begin position="1"/>
        <end position="18"/>
    </location>
</feature>
<dbReference type="Gene3D" id="2.70.130.10">
    <property type="entry name" value="Mannose-6-phosphate receptor binding domain"/>
    <property type="match status" value="1"/>
</dbReference>
<gene>
    <name evidence="11" type="ORF">DFH08DRAFT_873089</name>
</gene>
<evidence type="ECO:0000256" key="9">
    <source>
        <dbReference type="SAM" id="SignalP"/>
    </source>
</evidence>
<dbReference type="Pfam" id="PF07915">
    <property type="entry name" value="PRKCSH"/>
    <property type="match status" value="1"/>
</dbReference>
<dbReference type="Proteomes" id="UP001218218">
    <property type="component" value="Unassembled WGS sequence"/>
</dbReference>
<evidence type="ECO:0000256" key="8">
    <source>
        <dbReference type="SAM" id="MobiDB-lite"/>
    </source>
</evidence>
<dbReference type="PANTHER" id="PTHR15414:SF0">
    <property type="entry name" value="ENDOPLASMIC RETICULUM LECTIN 1"/>
    <property type="match status" value="1"/>
</dbReference>
<dbReference type="InterPro" id="IPR009011">
    <property type="entry name" value="Man6P_isomerase_rcpt-bd_dom_sf"/>
</dbReference>
<evidence type="ECO:0000256" key="4">
    <source>
        <dbReference type="ARBA" id="ARBA00022729"/>
    </source>
</evidence>
<comment type="caution">
    <text evidence="11">The sequence shown here is derived from an EMBL/GenBank/DDBJ whole genome shotgun (WGS) entry which is preliminary data.</text>
</comment>
<dbReference type="PROSITE" id="PS51914">
    <property type="entry name" value="MRH"/>
    <property type="match status" value="1"/>
</dbReference>
<dbReference type="InterPro" id="IPR044865">
    <property type="entry name" value="MRH_dom"/>
</dbReference>
<keyword evidence="7" id="KW-1015">Disulfide bond</keyword>
<evidence type="ECO:0000256" key="1">
    <source>
        <dbReference type="ARBA" id="ARBA00004367"/>
    </source>
</evidence>
<evidence type="ECO:0000256" key="5">
    <source>
        <dbReference type="ARBA" id="ARBA00022734"/>
    </source>
</evidence>
<accession>A0AAD6ZYJ0</accession>
<dbReference type="InterPro" id="IPR012913">
    <property type="entry name" value="OS9-like_dom"/>
</dbReference>
<dbReference type="SUPFAM" id="SSF50911">
    <property type="entry name" value="Mannose 6-phosphate receptor domain"/>
    <property type="match status" value="1"/>
</dbReference>